<feature type="non-terminal residue" evidence="1">
    <location>
        <position position="56"/>
    </location>
</feature>
<sequence>MDYYQEITLLPDADISLGFIWQNVFQPVHLALVDNKIAGHQSAIAVSFPEYGKSGF</sequence>
<proteinExistence type="predicted"/>
<name>A0A7Y0X6F2_VIBPH</name>
<comment type="caution">
    <text evidence="1">The sequence shown here is derived from an EMBL/GenBank/DDBJ whole genome shotgun (WGS) entry which is preliminary data.</text>
</comment>
<dbReference type="AlphaFoldDB" id="A0A7Y0X6F2"/>
<dbReference type="InterPro" id="IPR042564">
    <property type="entry name" value="CRISPR-Cas6/Csy4_sf"/>
</dbReference>
<dbReference type="Gene3D" id="3.30.70.2540">
    <property type="entry name" value="CRISPR-associated endoribonuclease Cas6/Csy4"/>
    <property type="match status" value="1"/>
</dbReference>
<evidence type="ECO:0000313" key="1">
    <source>
        <dbReference type="EMBL" id="NMU26494.1"/>
    </source>
</evidence>
<dbReference type="InterPro" id="IPR013396">
    <property type="entry name" value="CRISPR-assoc_prot_Csy4"/>
</dbReference>
<reference evidence="1 2" key="1">
    <citation type="submission" date="2020-04" db="EMBL/GenBank/DDBJ databases">
        <title>Whole-genome sequencing of Vibrio spp. from China reveals different genetic environments of blaCTX-M-14 among diverse lineages.</title>
        <authorList>
            <person name="Zheng Z."/>
            <person name="Ye L."/>
            <person name="Chen S."/>
        </authorList>
    </citation>
    <scope>NUCLEOTIDE SEQUENCE [LARGE SCALE GENOMIC DNA]</scope>
    <source>
        <strain evidence="1 2">Vb0574</strain>
    </source>
</reference>
<dbReference type="EMBL" id="JABCLD010001196">
    <property type="protein sequence ID" value="NMU26494.1"/>
    <property type="molecule type" value="Genomic_DNA"/>
</dbReference>
<dbReference type="Pfam" id="PF09618">
    <property type="entry name" value="Cas_Csy4"/>
    <property type="match status" value="1"/>
</dbReference>
<dbReference type="NCBIfam" id="TIGR02563">
    <property type="entry name" value="cas_Csy4"/>
    <property type="match status" value="1"/>
</dbReference>
<organism evidence="1 2">
    <name type="scientific">Vibrio parahaemolyticus</name>
    <dbReference type="NCBI Taxonomy" id="670"/>
    <lineage>
        <taxon>Bacteria</taxon>
        <taxon>Pseudomonadati</taxon>
        <taxon>Pseudomonadota</taxon>
        <taxon>Gammaproteobacteria</taxon>
        <taxon>Vibrionales</taxon>
        <taxon>Vibrionaceae</taxon>
        <taxon>Vibrio</taxon>
    </lineage>
</organism>
<evidence type="ECO:0000313" key="2">
    <source>
        <dbReference type="Proteomes" id="UP000555836"/>
    </source>
</evidence>
<accession>A0A7Y0X6F2</accession>
<dbReference type="GO" id="GO:0043571">
    <property type="term" value="P:maintenance of CRISPR repeat elements"/>
    <property type="evidence" value="ECO:0007669"/>
    <property type="project" value="InterPro"/>
</dbReference>
<dbReference type="Proteomes" id="UP000555836">
    <property type="component" value="Unassembled WGS sequence"/>
</dbReference>
<protein>
    <submittedName>
        <fullName evidence="1">Type I-F CRISPR-associated endoribonuclease Cas6/Csy4</fullName>
    </submittedName>
</protein>
<gene>
    <name evidence="1" type="primary">cas6f</name>
    <name evidence="1" type="ORF">HKB21_12765</name>
</gene>
<dbReference type="GO" id="GO:0004519">
    <property type="term" value="F:endonuclease activity"/>
    <property type="evidence" value="ECO:0007669"/>
    <property type="project" value="InterPro"/>
</dbReference>